<evidence type="ECO:0000256" key="2">
    <source>
        <dbReference type="ARBA" id="ARBA00022617"/>
    </source>
</evidence>
<keyword evidence="10" id="KW-1185">Reference proteome</keyword>
<dbReference type="Pfam" id="PF00141">
    <property type="entry name" value="peroxidase"/>
    <property type="match status" value="1"/>
</dbReference>
<dbReference type="STRING" id="93625.A0A409XHK2"/>
<dbReference type="GO" id="GO:0020037">
    <property type="term" value="F:heme binding"/>
    <property type="evidence" value="ECO:0007669"/>
    <property type="project" value="UniProtKB-UniRule"/>
</dbReference>
<keyword evidence="5" id="KW-0408">Iron</keyword>
<gene>
    <name evidence="9" type="ORF">CVT25_013001</name>
</gene>
<evidence type="ECO:0000313" key="9">
    <source>
        <dbReference type="EMBL" id="PPQ90242.1"/>
    </source>
</evidence>
<keyword evidence="2" id="KW-0349">Heme</keyword>
<evidence type="ECO:0000256" key="4">
    <source>
        <dbReference type="ARBA" id="ARBA00023002"/>
    </source>
</evidence>
<dbReference type="Gene3D" id="1.10.520.10">
    <property type="match status" value="1"/>
</dbReference>
<accession>A0A409XHK2</accession>
<comment type="caution">
    <text evidence="9">The sequence shown here is derived from an EMBL/GenBank/DDBJ whole genome shotgun (WGS) entry which is preliminary data.</text>
</comment>
<dbReference type="PANTHER" id="PTHR31356">
    <property type="entry name" value="THYLAKOID LUMENAL 29 KDA PROTEIN, CHLOROPLASTIC-RELATED"/>
    <property type="match status" value="1"/>
</dbReference>
<feature type="chain" id="PRO_5018821854" description="Peroxidase" evidence="7">
    <location>
        <begin position="19"/>
        <end position="549"/>
    </location>
</feature>
<keyword evidence="1 7" id="KW-0575">Peroxidase</keyword>
<comment type="similarity">
    <text evidence="6">Belongs to the peroxidase family.</text>
</comment>
<dbReference type="GO" id="GO:0004601">
    <property type="term" value="F:peroxidase activity"/>
    <property type="evidence" value="ECO:0007669"/>
    <property type="project" value="UniProtKB-KW"/>
</dbReference>
<dbReference type="InterPro" id="IPR002016">
    <property type="entry name" value="Haem_peroxidase"/>
</dbReference>
<dbReference type="GO" id="GO:0042744">
    <property type="term" value="P:hydrogen peroxide catabolic process"/>
    <property type="evidence" value="ECO:0007669"/>
    <property type="project" value="TreeGrafter"/>
</dbReference>
<dbReference type="SUPFAM" id="SSF48113">
    <property type="entry name" value="Heme-dependent peroxidases"/>
    <property type="match status" value="1"/>
</dbReference>
<evidence type="ECO:0000256" key="1">
    <source>
        <dbReference type="ARBA" id="ARBA00022559"/>
    </source>
</evidence>
<dbReference type="EMBL" id="NHYD01001667">
    <property type="protein sequence ID" value="PPQ90242.1"/>
    <property type="molecule type" value="Genomic_DNA"/>
</dbReference>
<dbReference type="PROSITE" id="PS50873">
    <property type="entry name" value="PEROXIDASE_4"/>
    <property type="match status" value="1"/>
</dbReference>
<dbReference type="PANTHER" id="PTHR31356:SF53">
    <property type="entry name" value="HEME PEROXIDASE"/>
    <property type="match status" value="1"/>
</dbReference>
<dbReference type="EC" id="1.11.1.-" evidence="7"/>
<feature type="domain" description="Plant heme peroxidase family profile" evidence="8">
    <location>
        <begin position="117"/>
        <end position="301"/>
    </location>
</feature>
<organism evidence="9 10">
    <name type="scientific">Psilocybe cyanescens</name>
    <dbReference type="NCBI Taxonomy" id="93625"/>
    <lineage>
        <taxon>Eukaryota</taxon>
        <taxon>Fungi</taxon>
        <taxon>Dikarya</taxon>
        <taxon>Basidiomycota</taxon>
        <taxon>Agaricomycotina</taxon>
        <taxon>Agaricomycetes</taxon>
        <taxon>Agaricomycetidae</taxon>
        <taxon>Agaricales</taxon>
        <taxon>Agaricineae</taxon>
        <taxon>Strophariaceae</taxon>
        <taxon>Psilocybe</taxon>
    </lineage>
</organism>
<evidence type="ECO:0000256" key="7">
    <source>
        <dbReference type="RuleBase" id="RU363051"/>
    </source>
</evidence>
<keyword evidence="4 7" id="KW-0560">Oxidoreductase</keyword>
<keyword evidence="7" id="KW-0732">Signal</keyword>
<evidence type="ECO:0000313" key="10">
    <source>
        <dbReference type="Proteomes" id="UP000283269"/>
    </source>
</evidence>
<protein>
    <recommendedName>
        <fullName evidence="7">Peroxidase</fullName>
        <ecNumber evidence="7">1.11.1.-</ecNumber>
    </recommendedName>
</protein>
<evidence type="ECO:0000256" key="3">
    <source>
        <dbReference type="ARBA" id="ARBA00022723"/>
    </source>
</evidence>
<dbReference type="Gene3D" id="1.10.420.10">
    <property type="entry name" value="Peroxidase, domain 2"/>
    <property type="match status" value="1"/>
</dbReference>
<dbReference type="GO" id="GO:0000302">
    <property type="term" value="P:response to reactive oxygen species"/>
    <property type="evidence" value="ECO:0007669"/>
    <property type="project" value="TreeGrafter"/>
</dbReference>
<dbReference type="GO" id="GO:0034599">
    <property type="term" value="P:cellular response to oxidative stress"/>
    <property type="evidence" value="ECO:0007669"/>
    <property type="project" value="InterPro"/>
</dbReference>
<keyword evidence="3" id="KW-0479">Metal-binding</keyword>
<dbReference type="GO" id="GO:0046872">
    <property type="term" value="F:metal ion binding"/>
    <property type="evidence" value="ECO:0007669"/>
    <property type="project" value="UniProtKB-UniRule"/>
</dbReference>
<dbReference type="AlphaFoldDB" id="A0A409XHK2"/>
<name>A0A409XHK2_PSICY</name>
<dbReference type="InParanoid" id="A0A409XHK2"/>
<proteinExistence type="inferred from homology"/>
<dbReference type="InterPro" id="IPR010255">
    <property type="entry name" value="Haem_peroxidase_sf"/>
</dbReference>
<evidence type="ECO:0000256" key="5">
    <source>
        <dbReference type="ARBA" id="ARBA00023004"/>
    </source>
</evidence>
<evidence type="ECO:0000256" key="6">
    <source>
        <dbReference type="RuleBase" id="RU004241"/>
    </source>
</evidence>
<evidence type="ECO:0000259" key="8">
    <source>
        <dbReference type="PROSITE" id="PS50873"/>
    </source>
</evidence>
<dbReference type="InterPro" id="IPR044831">
    <property type="entry name" value="Ccp1-like"/>
</dbReference>
<feature type="signal peptide" evidence="7">
    <location>
        <begin position="1"/>
        <end position="18"/>
    </location>
</feature>
<dbReference type="Proteomes" id="UP000283269">
    <property type="component" value="Unassembled WGS sequence"/>
</dbReference>
<dbReference type="OrthoDB" id="5985073at2759"/>
<reference evidence="9 10" key="1">
    <citation type="journal article" date="2018" name="Evol. Lett.">
        <title>Horizontal gene cluster transfer increased hallucinogenic mushroom diversity.</title>
        <authorList>
            <person name="Reynolds H.T."/>
            <person name="Vijayakumar V."/>
            <person name="Gluck-Thaler E."/>
            <person name="Korotkin H.B."/>
            <person name="Matheny P.B."/>
            <person name="Slot J.C."/>
        </authorList>
    </citation>
    <scope>NUCLEOTIDE SEQUENCE [LARGE SCALE GENOMIC DNA]</scope>
    <source>
        <strain evidence="9 10">2631</strain>
    </source>
</reference>
<sequence>MISFQSVIIAAYVSCTLAASYHWPSPQYDALEALLYEGKSPSGFNAGNLGNNCVTRNTGRAPPTKSSIAAEWTYSSFLVFTKAYHDMATHNITDGTGGLDASIFYELDRAENIGAGQVNSVIDFQNAAQKYISHADVIALGVVWGVAACSGPVIPFRGGRRDALSAGSPGVPEPQQDLADHIEKFRLQGFNQEEMIELVACGHTLGVVRQLDFPEIVNTEVDFDRTPGFDHAIVSEYLDGSTRNPLVVVANKTLASDSRIFFSDRNATVQKLNSPESFSRTCSTILEKMINTVPKGVILGEPIILLPVKLVNAQITANNGQLIFNAVLRLTKKKTTVTTSRTVNMYWCDAIGDNVNCSKRINIASSPVERSPDPLGAVLIARGLSYNTYTFNAPINAQASVSQFWFEVDEGNGSGPKVHDNDRSRYFVAQDKVIHIPSGTSTVFAGYINNNLVYNTTVLAAVRTSLEVKLLLFFLINHMAELVAPEDAPAMLHGYSFYQSTLPLKPWGEPILNFEILTSGVTYTDEPRYITDFDRNLGQLSPISTVPTV</sequence>